<keyword evidence="2" id="KW-1185">Reference proteome</keyword>
<sequence>MQSQKTFFKTISSLGLFHRKHGIRWARAAEDVKNKMSY</sequence>
<dbReference type="KEGG" id="tfo:BFO_2312"/>
<dbReference type="STRING" id="203275.BFO_2312"/>
<gene>
    <name evidence="1" type="ordered locus">BFO_2312</name>
</gene>
<evidence type="ECO:0000313" key="2">
    <source>
        <dbReference type="Proteomes" id="UP000005436"/>
    </source>
</evidence>
<dbReference type="EMBL" id="CP003191">
    <property type="protein sequence ID" value="AEW22017.1"/>
    <property type="molecule type" value="Genomic_DNA"/>
</dbReference>
<protein>
    <submittedName>
        <fullName evidence="1">Uncharacterized protein</fullName>
    </submittedName>
</protein>
<name>G8UJY8_TANFA</name>
<dbReference type="Proteomes" id="UP000005436">
    <property type="component" value="Chromosome"/>
</dbReference>
<organism evidence="1 2">
    <name type="scientific">Tannerella forsythia (strain ATCC 43037 / JCM 10827 / CCUG 21028 A / KCTC 5666 / FDC 338)</name>
    <name type="common">Bacteroides forsythus</name>
    <dbReference type="NCBI Taxonomy" id="203275"/>
    <lineage>
        <taxon>Bacteria</taxon>
        <taxon>Pseudomonadati</taxon>
        <taxon>Bacteroidota</taxon>
        <taxon>Bacteroidia</taxon>
        <taxon>Bacteroidales</taxon>
        <taxon>Tannerellaceae</taxon>
        <taxon>Tannerella</taxon>
    </lineage>
</organism>
<proteinExistence type="predicted"/>
<dbReference type="AlphaFoldDB" id="G8UJY8"/>
<evidence type="ECO:0000313" key="1">
    <source>
        <dbReference type="EMBL" id="AEW22017.1"/>
    </source>
</evidence>
<dbReference type="HOGENOM" id="CLU_3334079_0_0_10"/>
<accession>G8UJY8</accession>
<reference evidence="2" key="1">
    <citation type="submission" date="2011-12" db="EMBL/GenBank/DDBJ databases">
        <title>Complete sequence of Tannerella forsythia ATCC 43037.</title>
        <authorList>
            <person name="Dewhirst F."/>
            <person name="Tanner A."/>
            <person name="Izard J."/>
            <person name="Brinkac L."/>
            <person name="Durkin A.S."/>
            <person name="Hostetler J."/>
            <person name="Shetty J."/>
            <person name="Torralba M."/>
            <person name="Gill S."/>
            <person name="Nelson K."/>
        </authorList>
    </citation>
    <scope>NUCLEOTIDE SEQUENCE [LARGE SCALE GENOMIC DNA]</scope>
    <source>
        <strain evidence="2">ATCC 43037 / JCM 10827 / CCUG 33226 / KCTC 5666 / FDC 338</strain>
    </source>
</reference>